<evidence type="ECO:0000256" key="1">
    <source>
        <dbReference type="SAM" id="MobiDB-lite"/>
    </source>
</evidence>
<comment type="caution">
    <text evidence="3">The sequence shown here is derived from an EMBL/GenBank/DDBJ whole genome shotgun (WGS) entry which is preliminary data.</text>
</comment>
<evidence type="ECO:0000256" key="2">
    <source>
        <dbReference type="SAM" id="SignalP"/>
    </source>
</evidence>
<dbReference type="EMBL" id="JARGDH010000005">
    <property type="protein sequence ID" value="KAL0266437.1"/>
    <property type="molecule type" value="Genomic_DNA"/>
</dbReference>
<proteinExistence type="predicted"/>
<name>A0AAW2H9K7_9NEOP</name>
<reference evidence="3" key="1">
    <citation type="journal article" date="2024" name="Gigascience">
        <title>Chromosome-level genome of the poultry shaft louse Menopon gallinae provides insight into the host-switching and adaptive evolution of parasitic lice.</title>
        <authorList>
            <person name="Xu Y."/>
            <person name="Ma L."/>
            <person name="Liu S."/>
            <person name="Liang Y."/>
            <person name="Liu Q."/>
            <person name="He Z."/>
            <person name="Tian L."/>
            <person name="Duan Y."/>
            <person name="Cai W."/>
            <person name="Li H."/>
            <person name="Song F."/>
        </authorList>
    </citation>
    <scope>NUCLEOTIDE SEQUENCE</scope>
    <source>
        <strain evidence="3">Cailab_2023a</strain>
    </source>
</reference>
<evidence type="ECO:0000313" key="3">
    <source>
        <dbReference type="EMBL" id="KAL0266437.1"/>
    </source>
</evidence>
<accession>A0AAW2H9K7</accession>
<feature type="chain" id="PRO_5043912584" evidence="2">
    <location>
        <begin position="23"/>
        <end position="147"/>
    </location>
</feature>
<organism evidence="3">
    <name type="scientific">Menopon gallinae</name>
    <name type="common">poultry shaft louse</name>
    <dbReference type="NCBI Taxonomy" id="328185"/>
    <lineage>
        <taxon>Eukaryota</taxon>
        <taxon>Metazoa</taxon>
        <taxon>Ecdysozoa</taxon>
        <taxon>Arthropoda</taxon>
        <taxon>Hexapoda</taxon>
        <taxon>Insecta</taxon>
        <taxon>Pterygota</taxon>
        <taxon>Neoptera</taxon>
        <taxon>Paraneoptera</taxon>
        <taxon>Psocodea</taxon>
        <taxon>Troctomorpha</taxon>
        <taxon>Phthiraptera</taxon>
        <taxon>Amblycera</taxon>
        <taxon>Menoponidae</taxon>
        <taxon>Menopon</taxon>
    </lineage>
</organism>
<dbReference type="AlphaFoldDB" id="A0AAW2H9K7"/>
<protein>
    <submittedName>
        <fullName evidence="3">Uncharacterized protein</fullName>
    </submittedName>
</protein>
<keyword evidence="2" id="KW-0732">Signal</keyword>
<sequence>MGYLKVSIVLLISLLYVADVFGQFGMGRGGGFGRGNMGNGFGSERGGFNGRGSISGGGGSFGRGNSNRRYRSTLYNDDDVYGYEANYPGGEALYVNYRSSEARAKRAQEFARSSPYSSGGGGTQGYSGQQQQGGRSNRAADFEQPMW</sequence>
<feature type="compositionally biased region" description="Gly residues" evidence="1">
    <location>
        <begin position="48"/>
        <end position="62"/>
    </location>
</feature>
<feature type="signal peptide" evidence="2">
    <location>
        <begin position="1"/>
        <end position="22"/>
    </location>
</feature>
<gene>
    <name evidence="3" type="ORF">PYX00_008970</name>
</gene>
<feature type="region of interest" description="Disordered" evidence="1">
    <location>
        <begin position="106"/>
        <end position="147"/>
    </location>
</feature>
<feature type="region of interest" description="Disordered" evidence="1">
    <location>
        <begin position="48"/>
        <end position="68"/>
    </location>
</feature>